<feature type="compositionally biased region" description="Basic residues" evidence="1">
    <location>
        <begin position="169"/>
        <end position="178"/>
    </location>
</feature>
<proteinExistence type="predicted"/>
<feature type="compositionally biased region" description="Basic residues" evidence="1">
    <location>
        <begin position="95"/>
        <end position="106"/>
    </location>
</feature>
<dbReference type="EMBL" id="JACVVK020000073">
    <property type="protein sequence ID" value="KAK7495714.1"/>
    <property type="molecule type" value="Genomic_DNA"/>
</dbReference>
<evidence type="ECO:0000256" key="1">
    <source>
        <dbReference type="SAM" id="MobiDB-lite"/>
    </source>
</evidence>
<evidence type="ECO:0000256" key="2">
    <source>
        <dbReference type="SAM" id="Phobius"/>
    </source>
</evidence>
<gene>
    <name evidence="3" type="ORF">BaRGS_00013161</name>
</gene>
<sequence>MPPRQRRAPPKRNDEKASTSAKTRGKQACGWLPNLGVPFTFIVGLIGLAVTAFFSLLVSLGRAGFSAVQRRCSQSGRRYSSGSSSEDSYTERGKGKGKGAKGKKVVGRSNQQSSQAPVSPRERRGSMQEVLVYVRRWVESLRKSLFSADEVEQPSVRFSFPDRKESTKKPARTRSKSV</sequence>
<protein>
    <recommendedName>
        <fullName evidence="5">Transmembrane protein</fullName>
    </recommendedName>
</protein>
<keyword evidence="4" id="KW-1185">Reference proteome</keyword>
<feature type="compositionally biased region" description="Basic residues" evidence="1">
    <location>
        <begin position="1"/>
        <end position="10"/>
    </location>
</feature>
<organism evidence="3 4">
    <name type="scientific">Batillaria attramentaria</name>
    <dbReference type="NCBI Taxonomy" id="370345"/>
    <lineage>
        <taxon>Eukaryota</taxon>
        <taxon>Metazoa</taxon>
        <taxon>Spiralia</taxon>
        <taxon>Lophotrochozoa</taxon>
        <taxon>Mollusca</taxon>
        <taxon>Gastropoda</taxon>
        <taxon>Caenogastropoda</taxon>
        <taxon>Sorbeoconcha</taxon>
        <taxon>Cerithioidea</taxon>
        <taxon>Batillariidae</taxon>
        <taxon>Batillaria</taxon>
    </lineage>
</organism>
<evidence type="ECO:0000313" key="4">
    <source>
        <dbReference type="Proteomes" id="UP001519460"/>
    </source>
</evidence>
<feature type="region of interest" description="Disordered" evidence="1">
    <location>
        <begin position="151"/>
        <end position="178"/>
    </location>
</feature>
<feature type="compositionally biased region" description="Polar residues" evidence="1">
    <location>
        <begin position="108"/>
        <end position="117"/>
    </location>
</feature>
<reference evidence="3 4" key="1">
    <citation type="journal article" date="2023" name="Sci. Data">
        <title>Genome assembly of the Korean intertidal mud-creeper Batillaria attramentaria.</title>
        <authorList>
            <person name="Patra A.K."/>
            <person name="Ho P.T."/>
            <person name="Jun S."/>
            <person name="Lee S.J."/>
            <person name="Kim Y."/>
            <person name="Won Y.J."/>
        </authorList>
    </citation>
    <scope>NUCLEOTIDE SEQUENCE [LARGE SCALE GENOMIC DNA]</scope>
    <source>
        <strain evidence="3">Wonlab-2016</strain>
    </source>
</reference>
<feature type="compositionally biased region" description="Low complexity" evidence="1">
    <location>
        <begin position="71"/>
        <end position="87"/>
    </location>
</feature>
<accession>A0ABD0L9B1</accession>
<comment type="caution">
    <text evidence="3">The sequence shown here is derived from an EMBL/GenBank/DDBJ whole genome shotgun (WGS) entry which is preliminary data.</text>
</comment>
<feature type="region of interest" description="Disordered" evidence="1">
    <location>
        <begin position="1"/>
        <end position="25"/>
    </location>
</feature>
<dbReference type="AlphaFoldDB" id="A0ABD0L9B1"/>
<keyword evidence="2" id="KW-0472">Membrane</keyword>
<keyword evidence="2" id="KW-1133">Transmembrane helix</keyword>
<feature type="region of interest" description="Disordered" evidence="1">
    <location>
        <begin position="71"/>
        <end position="125"/>
    </location>
</feature>
<name>A0ABD0L9B1_9CAEN</name>
<evidence type="ECO:0008006" key="5">
    <source>
        <dbReference type="Google" id="ProtNLM"/>
    </source>
</evidence>
<evidence type="ECO:0000313" key="3">
    <source>
        <dbReference type="EMBL" id="KAK7495714.1"/>
    </source>
</evidence>
<dbReference type="Proteomes" id="UP001519460">
    <property type="component" value="Unassembled WGS sequence"/>
</dbReference>
<feature type="transmembrane region" description="Helical" evidence="2">
    <location>
        <begin position="41"/>
        <end position="61"/>
    </location>
</feature>
<keyword evidence="2" id="KW-0812">Transmembrane</keyword>